<keyword evidence="6" id="KW-0418">Kinase</keyword>
<keyword evidence="5" id="KW-0547">Nucleotide-binding</keyword>
<keyword evidence="7" id="KW-0067">ATP-binding</keyword>
<dbReference type="GO" id="GO:0005524">
    <property type="term" value="F:ATP binding"/>
    <property type="evidence" value="ECO:0007669"/>
    <property type="project" value="UniProtKB-KW"/>
</dbReference>
<keyword evidence="8" id="KW-0902">Two-component regulatory system</keyword>
<dbReference type="Gene3D" id="1.10.287.130">
    <property type="match status" value="1"/>
</dbReference>
<dbReference type="InterPro" id="IPR001610">
    <property type="entry name" value="PAC"/>
</dbReference>
<dbReference type="OrthoDB" id="5487456at2"/>
<keyword evidence="4" id="KW-0808">Transferase</keyword>
<dbReference type="RefSeq" id="WP_146973368.1">
    <property type="nucleotide sequence ID" value="NZ_VOSL01000023.1"/>
</dbReference>
<accession>A0A5C6XHB2</accession>
<dbReference type="GO" id="GO:0006355">
    <property type="term" value="P:regulation of DNA-templated transcription"/>
    <property type="evidence" value="ECO:0007669"/>
    <property type="project" value="InterPro"/>
</dbReference>
<dbReference type="PROSITE" id="PS50112">
    <property type="entry name" value="PAS"/>
    <property type="match status" value="1"/>
</dbReference>
<dbReference type="EC" id="2.7.13.3" evidence="2"/>
<evidence type="ECO:0000256" key="5">
    <source>
        <dbReference type="ARBA" id="ARBA00022741"/>
    </source>
</evidence>
<dbReference type="AlphaFoldDB" id="A0A5C6XHB2"/>
<dbReference type="InterPro" id="IPR036890">
    <property type="entry name" value="HATPase_C_sf"/>
</dbReference>
<dbReference type="InterPro" id="IPR001789">
    <property type="entry name" value="Sig_transdc_resp-reg_receiver"/>
</dbReference>
<evidence type="ECO:0000256" key="1">
    <source>
        <dbReference type="ARBA" id="ARBA00000085"/>
    </source>
</evidence>
<dbReference type="InterPro" id="IPR005467">
    <property type="entry name" value="His_kinase_dom"/>
</dbReference>
<dbReference type="Pfam" id="PF00072">
    <property type="entry name" value="Response_reg"/>
    <property type="match status" value="1"/>
</dbReference>
<dbReference type="NCBIfam" id="TIGR00229">
    <property type="entry name" value="sensory_box"/>
    <property type="match status" value="1"/>
</dbReference>
<keyword evidence="3 9" id="KW-0597">Phosphoprotein</keyword>
<dbReference type="SMART" id="SM00388">
    <property type="entry name" value="HisKA"/>
    <property type="match status" value="1"/>
</dbReference>
<dbReference type="InterPro" id="IPR013767">
    <property type="entry name" value="PAS_fold"/>
</dbReference>
<dbReference type="PROSITE" id="PS50113">
    <property type="entry name" value="PAC"/>
    <property type="match status" value="2"/>
</dbReference>
<evidence type="ECO:0000256" key="8">
    <source>
        <dbReference type="ARBA" id="ARBA00023012"/>
    </source>
</evidence>
<dbReference type="GO" id="GO:0000155">
    <property type="term" value="F:phosphorelay sensor kinase activity"/>
    <property type="evidence" value="ECO:0007669"/>
    <property type="project" value="InterPro"/>
</dbReference>
<evidence type="ECO:0000256" key="2">
    <source>
        <dbReference type="ARBA" id="ARBA00012438"/>
    </source>
</evidence>
<dbReference type="PANTHER" id="PTHR43065:SF10">
    <property type="entry name" value="PEROXIDE STRESS-ACTIVATED HISTIDINE KINASE MAK3"/>
    <property type="match status" value="1"/>
</dbReference>
<dbReference type="InterPro" id="IPR003594">
    <property type="entry name" value="HATPase_dom"/>
</dbReference>
<dbReference type="InterPro" id="IPR036097">
    <property type="entry name" value="HisK_dim/P_sf"/>
</dbReference>
<dbReference type="InterPro" id="IPR035965">
    <property type="entry name" value="PAS-like_dom_sf"/>
</dbReference>
<dbReference type="InterPro" id="IPR003661">
    <property type="entry name" value="HisK_dim/P_dom"/>
</dbReference>
<name>A0A5C6XHB2_9DELT</name>
<dbReference type="Pfam" id="PF00512">
    <property type="entry name" value="HisKA"/>
    <property type="match status" value="1"/>
</dbReference>
<dbReference type="CDD" id="cd00130">
    <property type="entry name" value="PAS"/>
    <property type="match status" value="1"/>
</dbReference>
<gene>
    <name evidence="14" type="ORF">FRC96_04970</name>
</gene>
<evidence type="ECO:0000256" key="4">
    <source>
        <dbReference type="ARBA" id="ARBA00022679"/>
    </source>
</evidence>
<dbReference type="PROSITE" id="PS50110">
    <property type="entry name" value="RESPONSE_REGULATORY"/>
    <property type="match status" value="1"/>
</dbReference>
<proteinExistence type="predicted"/>
<evidence type="ECO:0000313" key="14">
    <source>
        <dbReference type="EMBL" id="TXD40794.1"/>
    </source>
</evidence>
<dbReference type="InterPro" id="IPR004358">
    <property type="entry name" value="Sig_transdc_His_kin-like_C"/>
</dbReference>
<feature type="domain" description="Histidine kinase" evidence="10">
    <location>
        <begin position="428"/>
        <end position="644"/>
    </location>
</feature>
<dbReference type="SMART" id="SM00448">
    <property type="entry name" value="REC"/>
    <property type="match status" value="1"/>
</dbReference>
<dbReference type="Gene3D" id="3.30.450.20">
    <property type="entry name" value="PAS domain"/>
    <property type="match status" value="2"/>
</dbReference>
<dbReference type="InterPro" id="IPR011006">
    <property type="entry name" value="CheY-like_superfamily"/>
</dbReference>
<dbReference type="InterPro" id="IPR000700">
    <property type="entry name" value="PAS-assoc_C"/>
</dbReference>
<dbReference type="PANTHER" id="PTHR43065">
    <property type="entry name" value="SENSOR HISTIDINE KINASE"/>
    <property type="match status" value="1"/>
</dbReference>
<dbReference type="Pfam" id="PF00989">
    <property type="entry name" value="PAS"/>
    <property type="match status" value="1"/>
</dbReference>
<dbReference type="EMBL" id="VOSL01000023">
    <property type="protein sequence ID" value="TXD40794.1"/>
    <property type="molecule type" value="Genomic_DNA"/>
</dbReference>
<dbReference type="Gene3D" id="3.40.50.2300">
    <property type="match status" value="1"/>
</dbReference>
<dbReference type="SMART" id="SM00086">
    <property type="entry name" value="PAC"/>
    <property type="match status" value="2"/>
</dbReference>
<sequence>MSSAHQREWKRRPLSSKSFALTQPNFFLNVAELFLQFKVVESRVGEGEEHWLRHRTFESVEGLLAVIASGRVPDVVLVRADDAELAADAVKRLREMLGGLPTRIWLYGASQEVLAEHFWRSVYEAGADDVFSWRLHDATERLKLRLRALAKRLGVRTEIDHALELVRATIDVLPHAVFIRDASAQLVFCNRYICEFIGLPEHELIGSGVTEVVIGPGDHHFQQQGFEQVLKSGKSLAREEEWVRADGVSRWFQVTRVRIEGTDGRRYVVGLASDVTHVRSLAEQISERDQVLAQINEHMPAILFQLEEDAKGNFRLPYLNVGMLPGFQALREPGVRGEDALGRIVPEDLAKVQDGEVARPGDVWRGQFRMIDDEGRVRWMSGHATAAERVEGGIRWFGVISDMTERQLMEERLAMADRLASLGTLSSGLAHEINNPLTVITSNLDVLLRPSKNMADAEVVQEMLSAAREGAQRIGSIVERLRGVATSGEGEPGSVDLRAMVETAVRVVRQDFEVEVRVRSHAEETIWVSGAAGGLVQSLVNVLINSAEAVEGLPSERQVIEVELGYDPVAAKARVEVRDRGYGMSEEVCRRAMEPFFTTHEVGEGSGLGLYSSHAIVEAMGGGLTLESEEGVGTRVTIVLPANLVSQPEDDVAATTRRPSVLVIDDELAIVEVVARLLKQDFDVFLATSAEEALERLLDGERYDAIISDLMMPRMNGMELYARIASLYPDQAGRMGFISGGIYTDEAQRFVDERPDRLLLKPFGPRELRALVRRMAGLVDAPAL</sequence>
<dbReference type="SUPFAM" id="SSF55874">
    <property type="entry name" value="ATPase domain of HSP90 chaperone/DNA topoisomerase II/histidine kinase"/>
    <property type="match status" value="1"/>
</dbReference>
<dbReference type="Gene3D" id="3.30.565.10">
    <property type="entry name" value="Histidine kinase-like ATPase, C-terminal domain"/>
    <property type="match status" value="1"/>
</dbReference>
<evidence type="ECO:0000256" key="3">
    <source>
        <dbReference type="ARBA" id="ARBA00022553"/>
    </source>
</evidence>
<evidence type="ECO:0000256" key="6">
    <source>
        <dbReference type="ARBA" id="ARBA00022777"/>
    </source>
</evidence>
<reference evidence="14 15" key="1">
    <citation type="submission" date="2019-08" db="EMBL/GenBank/DDBJ databases">
        <title>Bradymonadales sp. TMQ2.</title>
        <authorList>
            <person name="Liang Q."/>
        </authorList>
    </citation>
    <scope>NUCLEOTIDE SEQUENCE [LARGE SCALE GENOMIC DNA]</scope>
    <source>
        <strain evidence="14 15">TMQ2</strain>
    </source>
</reference>
<evidence type="ECO:0000259" key="11">
    <source>
        <dbReference type="PROSITE" id="PS50110"/>
    </source>
</evidence>
<comment type="caution">
    <text evidence="14">The sequence shown here is derived from an EMBL/GenBank/DDBJ whole genome shotgun (WGS) entry which is preliminary data.</text>
</comment>
<dbReference type="Proteomes" id="UP000321046">
    <property type="component" value="Unassembled WGS sequence"/>
</dbReference>
<dbReference type="CDD" id="cd00082">
    <property type="entry name" value="HisKA"/>
    <property type="match status" value="1"/>
</dbReference>
<dbReference type="InterPro" id="IPR000014">
    <property type="entry name" value="PAS"/>
</dbReference>
<dbReference type="PRINTS" id="PR00344">
    <property type="entry name" value="BCTRLSENSOR"/>
</dbReference>
<feature type="domain" description="Response regulatory" evidence="11">
    <location>
        <begin position="660"/>
        <end position="776"/>
    </location>
</feature>
<dbReference type="SMART" id="SM00387">
    <property type="entry name" value="HATPase_c"/>
    <property type="match status" value="1"/>
</dbReference>
<feature type="modified residue" description="4-aspartylphosphate" evidence="9">
    <location>
        <position position="709"/>
    </location>
</feature>
<evidence type="ECO:0000313" key="15">
    <source>
        <dbReference type="Proteomes" id="UP000321046"/>
    </source>
</evidence>
<protein>
    <recommendedName>
        <fullName evidence="2">histidine kinase</fullName>
        <ecNumber evidence="2">2.7.13.3</ecNumber>
    </recommendedName>
</protein>
<feature type="domain" description="PAS" evidence="12">
    <location>
        <begin position="162"/>
        <end position="233"/>
    </location>
</feature>
<dbReference type="SUPFAM" id="SSF52172">
    <property type="entry name" value="CheY-like"/>
    <property type="match status" value="1"/>
</dbReference>
<dbReference type="PROSITE" id="PS50109">
    <property type="entry name" value="HIS_KIN"/>
    <property type="match status" value="1"/>
</dbReference>
<dbReference type="SUPFAM" id="SSF47384">
    <property type="entry name" value="Homodimeric domain of signal transducing histidine kinase"/>
    <property type="match status" value="1"/>
</dbReference>
<comment type="catalytic activity">
    <reaction evidence="1">
        <text>ATP + protein L-histidine = ADP + protein N-phospho-L-histidine.</text>
        <dbReference type="EC" id="2.7.13.3"/>
    </reaction>
</comment>
<dbReference type="Pfam" id="PF02518">
    <property type="entry name" value="HATPase_c"/>
    <property type="match status" value="1"/>
</dbReference>
<dbReference type="SMART" id="SM00091">
    <property type="entry name" value="PAS"/>
    <property type="match status" value="1"/>
</dbReference>
<dbReference type="SUPFAM" id="SSF55785">
    <property type="entry name" value="PYP-like sensor domain (PAS domain)"/>
    <property type="match status" value="2"/>
</dbReference>
<evidence type="ECO:0000259" key="12">
    <source>
        <dbReference type="PROSITE" id="PS50112"/>
    </source>
</evidence>
<feature type="domain" description="PAC" evidence="13">
    <location>
        <begin position="364"/>
        <end position="415"/>
    </location>
</feature>
<evidence type="ECO:0000259" key="10">
    <source>
        <dbReference type="PROSITE" id="PS50109"/>
    </source>
</evidence>
<feature type="domain" description="PAC" evidence="13">
    <location>
        <begin position="236"/>
        <end position="287"/>
    </location>
</feature>
<evidence type="ECO:0000256" key="9">
    <source>
        <dbReference type="PROSITE-ProRule" id="PRU00169"/>
    </source>
</evidence>
<evidence type="ECO:0000256" key="7">
    <source>
        <dbReference type="ARBA" id="ARBA00022840"/>
    </source>
</evidence>
<evidence type="ECO:0000259" key="13">
    <source>
        <dbReference type="PROSITE" id="PS50113"/>
    </source>
</evidence>
<organism evidence="14 15">
    <name type="scientific">Lujinxingia vulgaris</name>
    <dbReference type="NCBI Taxonomy" id="2600176"/>
    <lineage>
        <taxon>Bacteria</taxon>
        <taxon>Deltaproteobacteria</taxon>
        <taxon>Bradymonadales</taxon>
        <taxon>Lujinxingiaceae</taxon>
        <taxon>Lujinxingia</taxon>
    </lineage>
</organism>